<protein>
    <recommendedName>
        <fullName evidence="4">Helix-turn-helix domain-containing protein</fullName>
    </recommendedName>
</protein>
<dbReference type="OrthoDB" id="4878574at2"/>
<keyword evidence="3" id="KW-1185">Reference proteome</keyword>
<gene>
    <name evidence="2" type="ORF">FCK90_08540</name>
</gene>
<feature type="compositionally biased region" description="Basic and acidic residues" evidence="1">
    <location>
        <begin position="220"/>
        <end position="233"/>
    </location>
</feature>
<dbReference type="AlphaFoldDB" id="A0A5J5KZ26"/>
<name>A0A5J5KZ26_9MICC</name>
<evidence type="ECO:0000256" key="1">
    <source>
        <dbReference type="SAM" id="MobiDB-lite"/>
    </source>
</evidence>
<reference evidence="2 3" key="1">
    <citation type="submission" date="2019-05" db="EMBL/GenBank/DDBJ databases">
        <title>Kocuria coralli sp. nov., a novel actinobacterium isolated from coral reef seawater.</title>
        <authorList>
            <person name="Li J."/>
        </authorList>
    </citation>
    <scope>NUCLEOTIDE SEQUENCE [LARGE SCALE GENOMIC DNA]</scope>
    <source>
        <strain evidence="2 3">SCSIO 13007</strain>
    </source>
</reference>
<feature type="compositionally biased region" description="Low complexity" evidence="1">
    <location>
        <begin position="309"/>
        <end position="322"/>
    </location>
</feature>
<sequence>MSIKAIAWAWQQQVDKSSHKFVLMAIADSSNDFGEAQLSQSYLAWKTELSERVVRDALRALEAGELMTRVRTSRRDGTRGVDGVVLHLEREATKQAWKGISEIRRQLNQQLSNDALPAGEDHGPDITTESTEDKTPSQNHRQNLPVVDSKPVDNSVSPSGNHRQILPVGRDYRQISPNLPADSAGSGPRGHLPTTHARVFYPSSSSVGAQPPVDDDETTTEDKPLGSVDEAKRPPRIHRGVNLSRLRTECAPVAGQWPVDAWAGAVDLILDRTRTRVARPQAYVTGSIRAEPEVLLDASEKTTSSLTGPPAVAAPAEGAQPASGHAPRVLPVRRVSCPIHHTEHLHEHECAGCRADRLAQRPEEG</sequence>
<evidence type="ECO:0000313" key="2">
    <source>
        <dbReference type="EMBL" id="KAA9394155.1"/>
    </source>
</evidence>
<proteinExistence type="predicted"/>
<organism evidence="2 3">
    <name type="scientific">Kocuria coralli</name>
    <dbReference type="NCBI Taxonomy" id="1461025"/>
    <lineage>
        <taxon>Bacteria</taxon>
        <taxon>Bacillati</taxon>
        <taxon>Actinomycetota</taxon>
        <taxon>Actinomycetes</taxon>
        <taxon>Micrococcales</taxon>
        <taxon>Micrococcaceae</taxon>
        <taxon>Kocuria</taxon>
    </lineage>
</organism>
<feature type="region of interest" description="Disordered" evidence="1">
    <location>
        <begin position="114"/>
        <end position="236"/>
    </location>
</feature>
<dbReference type="Proteomes" id="UP000325957">
    <property type="component" value="Unassembled WGS sequence"/>
</dbReference>
<feature type="region of interest" description="Disordered" evidence="1">
    <location>
        <begin position="300"/>
        <end position="326"/>
    </location>
</feature>
<dbReference type="EMBL" id="SZWF01000009">
    <property type="protein sequence ID" value="KAA9394155.1"/>
    <property type="molecule type" value="Genomic_DNA"/>
</dbReference>
<accession>A0A5J5KZ26</accession>
<comment type="caution">
    <text evidence="2">The sequence shown here is derived from an EMBL/GenBank/DDBJ whole genome shotgun (WGS) entry which is preliminary data.</text>
</comment>
<feature type="compositionally biased region" description="Polar residues" evidence="1">
    <location>
        <begin position="152"/>
        <end position="162"/>
    </location>
</feature>
<dbReference type="RefSeq" id="WP_158033888.1">
    <property type="nucleotide sequence ID" value="NZ_ML708617.1"/>
</dbReference>
<evidence type="ECO:0008006" key="4">
    <source>
        <dbReference type="Google" id="ProtNLM"/>
    </source>
</evidence>
<evidence type="ECO:0000313" key="3">
    <source>
        <dbReference type="Proteomes" id="UP000325957"/>
    </source>
</evidence>